<dbReference type="AlphaFoldDB" id="A0A383DG53"/>
<name>A0A383DG53_9ZZZZ</name>
<dbReference type="NCBIfam" id="NF001380">
    <property type="entry name" value="PRK00279.1-2"/>
    <property type="match status" value="1"/>
</dbReference>
<feature type="domain" description="Adenylate kinase active site lid" evidence="4">
    <location>
        <begin position="131"/>
        <end position="166"/>
    </location>
</feature>
<dbReference type="PANTHER" id="PTHR23359">
    <property type="entry name" value="NUCLEOTIDE KINASE"/>
    <property type="match status" value="1"/>
</dbReference>
<evidence type="ECO:0000256" key="1">
    <source>
        <dbReference type="ARBA" id="ARBA00022679"/>
    </source>
</evidence>
<dbReference type="CDD" id="cd01428">
    <property type="entry name" value="ADK"/>
    <property type="match status" value="1"/>
</dbReference>
<evidence type="ECO:0000256" key="3">
    <source>
        <dbReference type="ARBA" id="ARBA00022777"/>
    </source>
</evidence>
<proteinExistence type="inferred from homology"/>
<dbReference type="NCBIfam" id="NF001381">
    <property type="entry name" value="PRK00279.1-3"/>
    <property type="match status" value="1"/>
</dbReference>
<dbReference type="NCBIfam" id="TIGR01351">
    <property type="entry name" value="adk"/>
    <property type="match status" value="1"/>
</dbReference>
<organism evidence="5">
    <name type="scientific">marine metagenome</name>
    <dbReference type="NCBI Taxonomy" id="408172"/>
    <lineage>
        <taxon>unclassified sequences</taxon>
        <taxon>metagenomes</taxon>
        <taxon>ecological metagenomes</taxon>
    </lineage>
</organism>
<dbReference type="InterPro" id="IPR027417">
    <property type="entry name" value="P-loop_NTPase"/>
</dbReference>
<dbReference type="GO" id="GO:0005524">
    <property type="term" value="F:ATP binding"/>
    <property type="evidence" value="ECO:0007669"/>
    <property type="project" value="InterPro"/>
</dbReference>
<dbReference type="GO" id="GO:0004017">
    <property type="term" value="F:AMP kinase activity"/>
    <property type="evidence" value="ECO:0007669"/>
    <property type="project" value="InterPro"/>
</dbReference>
<dbReference type="EMBL" id="UINC01216927">
    <property type="protein sequence ID" value="SVE43290.1"/>
    <property type="molecule type" value="Genomic_DNA"/>
</dbReference>
<gene>
    <name evidence="5" type="ORF">METZ01_LOCUS496144</name>
</gene>
<dbReference type="HAMAP" id="MF_00235">
    <property type="entry name" value="Adenylate_kinase_Adk"/>
    <property type="match status" value="1"/>
</dbReference>
<accession>A0A383DG53</accession>
<keyword evidence="3" id="KW-0418">Kinase</keyword>
<dbReference type="PROSITE" id="PS00113">
    <property type="entry name" value="ADENYLATE_KINASE"/>
    <property type="match status" value="1"/>
</dbReference>
<dbReference type="FunFam" id="3.40.50.300:FF:000106">
    <property type="entry name" value="Adenylate kinase mitochondrial"/>
    <property type="match status" value="1"/>
</dbReference>
<dbReference type="Pfam" id="PF00406">
    <property type="entry name" value="ADK"/>
    <property type="match status" value="1"/>
</dbReference>
<dbReference type="NCBIfam" id="NF011105">
    <property type="entry name" value="PRK14532.1"/>
    <property type="match status" value="1"/>
</dbReference>
<evidence type="ECO:0000313" key="5">
    <source>
        <dbReference type="EMBL" id="SVE43290.1"/>
    </source>
</evidence>
<keyword evidence="2" id="KW-0547">Nucleotide-binding</keyword>
<dbReference type="NCBIfam" id="NF011100">
    <property type="entry name" value="PRK14527.1"/>
    <property type="match status" value="1"/>
</dbReference>
<feature type="non-terminal residue" evidence="5">
    <location>
        <position position="201"/>
    </location>
</feature>
<dbReference type="InterPro" id="IPR000850">
    <property type="entry name" value="Adenylat/UMP-CMP_kin"/>
</dbReference>
<keyword evidence="1" id="KW-0808">Transferase</keyword>
<sequence length="201" mass="22569">MKKHIHIILLGPPGCGKGTQAQKLISEFGFVQLSTGDMLRAAISKGTEIGMQAKSIIDKGELVSDEIAIGIVKDRIFSTECEHGYMLDGFPRTLAQAEKLDQILSDRNQKIDVVIRLCVPDEMAIKRTAGRRFHITSGRSYNIEFNPPKIEGKDDITGEKLVQREDDKEEIVQSRLNTYHELTEPLVRYYQKQGILKAIDG</sequence>
<dbReference type="PRINTS" id="PR00094">
    <property type="entry name" value="ADENYLTKNASE"/>
</dbReference>
<dbReference type="InterPro" id="IPR033690">
    <property type="entry name" value="Adenylat_kinase_CS"/>
</dbReference>
<evidence type="ECO:0000259" key="4">
    <source>
        <dbReference type="Pfam" id="PF05191"/>
    </source>
</evidence>
<dbReference type="InterPro" id="IPR007862">
    <property type="entry name" value="Adenylate_kinase_lid-dom"/>
</dbReference>
<evidence type="ECO:0000256" key="2">
    <source>
        <dbReference type="ARBA" id="ARBA00022741"/>
    </source>
</evidence>
<dbReference type="InterPro" id="IPR006259">
    <property type="entry name" value="Adenyl_kin_sub"/>
</dbReference>
<protein>
    <recommendedName>
        <fullName evidence="4">Adenylate kinase active site lid domain-containing protein</fullName>
    </recommendedName>
</protein>
<dbReference type="Gene3D" id="3.40.50.300">
    <property type="entry name" value="P-loop containing nucleotide triphosphate hydrolases"/>
    <property type="match status" value="1"/>
</dbReference>
<dbReference type="Pfam" id="PF05191">
    <property type="entry name" value="ADK_lid"/>
    <property type="match status" value="1"/>
</dbReference>
<reference evidence="5" key="1">
    <citation type="submission" date="2018-05" db="EMBL/GenBank/DDBJ databases">
        <authorList>
            <person name="Lanie J.A."/>
            <person name="Ng W.-L."/>
            <person name="Kazmierczak K.M."/>
            <person name="Andrzejewski T.M."/>
            <person name="Davidsen T.M."/>
            <person name="Wayne K.J."/>
            <person name="Tettelin H."/>
            <person name="Glass J.I."/>
            <person name="Rusch D."/>
            <person name="Podicherti R."/>
            <person name="Tsui H.-C.T."/>
            <person name="Winkler M.E."/>
        </authorList>
    </citation>
    <scope>NUCLEOTIDE SEQUENCE</scope>
</reference>
<dbReference type="SUPFAM" id="SSF52540">
    <property type="entry name" value="P-loop containing nucleoside triphosphate hydrolases"/>
    <property type="match status" value="1"/>
</dbReference>
<dbReference type="NCBIfam" id="NF001379">
    <property type="entry name" value="PRK00279.1-1"/>
    <property type="match status" value="1"/>
</dbReference>